<sequence length="149" mass="16872">MKKIIQTSLLLLIAATLTFCSTKKEQKDTLKKTHIEFVSKDTTIKNLQGATITLYGHDRLLADAKATIITSQKIDSEKIPFSIDLEIPSNPESLIKPKISNIDNVAYYLVISYENNQKNEGDIVIDYDAKFPEININSPKKQLIYLKEL</sequence>
<gene>
    <name evidence="1" type="ORF">C7448_10166</name>
</gene>
<evidence type="ECO:0000313" key="2">
    <source>
        <dbReference type="Proteomes" id="UP000256884"/>
    </source>
</evidence>
<reference evidence="1 2" key="1">
    <citation type="submission" date="2018-08" db="EMBL/GenBank/DDBJ databases">
        <title>Genomic Encyclopedia of Type Strains, Phase IV (KMG-IV): sequencing the most valuable type-strain genomes for metagenomic binning, comparative biology and taxonomic classification.</title>
        <authorList>
            <person name="Goeker M."/>
        </authorList>
    </citation>
    <scope>NUCLEOTIDE SEQUENCE [LARGE SCALE GENOMIC DNA]</scope>
    <source>
        <strain evidence="1 2">DSM 18841</strain>
    </source>
</reference>
<comment type="caution">
    <text evidence="1">The sequence shown here is derived from an EMBL/GenBank/DDBJ whole genome shotgun (WGS) entry which is preliminary data.</text>
</comment>
<keyword evidence="2" id="KW-1185">Reference proteome</keyword>
<dbReference type="AlphaFoldDB" id="A0A3E0IBW1"/>
<dbReference type="RefSeq" id="WP_115899386.1">
    <property type="nucleotide sequence ID" value="NZ_QUNS01000001.1"/>
</dbReference>
<dbReference type="OrthoDB" id="6687669at2"/>
<evidence type="ECO:0000313" key="1">
    <source>
        <dbReference type="EMBL" id="REH56038.1"/>
    </source>
</evidence>
<accession>A0A3E0IBW1</accession>
<protein>
    <submittedName>
        <fullName evidence="1">Uncharacterized protein</fullName>
    </submittedName>
</protein>
<dbReference type="EMBL" id="QUNS01000001">
    <property type="protein sequence ID" value="REH56038.1"/>
    <property type="molecule type" value="Genomic_DNA"/>
</dbReference>
<dbReference type="Proteomes" id="UP000256884">
    <property type="component" value="Unassembled WGS sequence"/>
</dbReference>
<name>A0A3E0IBW1_9FLAO</name>
<organism evidence="1 2">
    <name type="scientific">Tenacibaculum gallaicum</name>
    <dbReference type="NCBI Taxonomy" id="561505"/>
    <lineage>
        <taxon>Bacteria</taxon>
        <taxon>Pseudomonadati</taxon>
        <taxon>Bacteroidota</taxon>
        <taxon>Flavobacteriia</taxon>
        <taxon>Flavobacteriales</taxon>
        <taxon>Flavobacteriaceae</taxon>
        <taxon>Tenacibaculum</taxon>
    </lineage>
</organism>
<proteinExistence type="predicted"/>